<evidence type="ECO:0000313" key="3">
    <source>
        <dbReference type="Proteomes" id="UP001500751"/>
    </source>
</evidence>
<proteinExistence type="predicted"/>
<accession>A0ABN2VC08</accession>
<dbReference type="EMBL" id="BAAAQN010000072">
    <property type="protein sequence ID" value="GAA2058836.1"/>
    <property type="molecule type" value="Genomic_DNA"/>
</dbReference>
<dbReference type="Proteomes" id="UP001500751">
    <property type="component" value="Unassembled WGS sequence"/>
</dbReference>
<dbReference type="RefSeq" id="WP_344671048.1">
    <property type="nucleotide sequence ID" value="NZ_BAAAQN010000072.1"/>
</dbReference>
<gene>
    <name evidence="2" type="ORF">GCM10009839_81090</name>
</gene>
<reference evidence="2 3" key="1">
    <citation type="journal article" date="2019" name="Int. J. Syst. Evol. Microbiol.">
        <title>The Global Catalogue of Microorganisms (GCM) 10K type strain sequencing project: providing services to taxonomists for standard genome sequencing and annotation.</title>
        <authorList>
            <consortium name="The Broad Institute Genomics Platform"/>
            <consortium name="The Broad Institute Genome Sequencing Center for Infectious Disease"/>
            <person name="Wu L."/>
            <person name="Ma J."/>
        </authorList>
    </citation>
    <scope>NUCLEOTIDE SEQUENCE [LARGE SCALE GENOMIC DNA]</scope>
    <source>
        <strain evidence="2 3">JCM 16014</strain>
    </source>
</reference>
<name>A0ABN2VC08_9ACTN</name>
<sequence length="296" mass="30319">MAVTAGVCLAAVAMVGCGHASRTHDVPAVPDVQDGQGMQDMQGMDMGGSPGAGIVAADLADNGLRAAVGGYSYVADTKTPSTSPLSPFSFHIVGPSGKNVTRFQPYEGQLLVFYLVRTDLGDFHRLAASMHDDGTWTVPMPALAPGAYRTYVTFAAPDSAAGTPLSYSLSQPLVVPGAPPATATTPGATVDGYTVELTGSLHQGAESDLGVLVTRNGAPVQQFDRLLDGYAHITAVRSGDAAFARALSTGRAAGGPAGVGALTAQIRFPESGTWRLFVQFQISGTEHTAAVTVSVP</sequence>
<keyword evidence="3" id="KW-1185">Reference proteome</keyword>
<organism evidence="2 3">
    <name type="scientific">Catenulispora yoronensis</name>
    <dbReference type="NCBI Taxonomy" id="450799"/>
    <lineage>
        <taxon>Bacteria</taxon>
        <taxon>Bacillati</taxon>
        <taxon>Actinomycetota</taxon>
        <taxon>Actinomycetes</taxon>
        <taxon>Catenulisporales</taxon>
        <taxon>Catenulisporaceae</taxon>
        <taxon>Catenulispora</taxon>
    </lineage>
</organism>
<feature type="signal peptide" evidence="1">
    <location>
        <begin position="1"/>
        <end position="20"/>
    </location>
</feature>
<evidence type="ECO:0008006" key="4">
    <source>
        <dbReference type="Google" id="ProtNLM"/>
    </source>
</evidence>
<feature type="chain" id="PRO_5046060076" description="Secreted protein" evidence="1">
    <location>
        <begin position="21"/>
        <end position="296"/>
    </location>
</feature>
<evidence type="ECO:0000313" key="2">
    <source>
        <dbReference type="EMBL" id="GAA2058836.1"/>
    </source>
</evidence>
<protein>
    <recommendedName>
        <fullName evidence="4">Secreted protein</fullName>
    </recommendedName>
</protein>
<comment type="caution">
    <text evidence="2">The sequence shown here is derived from an EMBL/GenBank/DDBJ whole genome shotgun (WGS) entry which is preliminary data.</text>
</comment>
<evidence type="ECO:0000256" key="1">
    <source>
        <dbReference type="SAM" id="SignalP"/>
    </source>
</evidence>
<keyword evidence="1" id="KW-0732">Signal</keyword>